<feature type="domain" description="Amidohydrolase 3" evidence="1">
    <location>
        <begin position="97"/>
        <end position="572"/>
    </location>
</feature>
<comment type="caution">
    <text evidence="2">The sequence shown here is derived from an EMBL/GenBank/DDBJ whole genome shotgun (WGS) entry which is preliminary data.</text>
</comment>
<dbReference type="Pfam" id="PF07969">
    <property type="entry name" value="Amidohydro_3"/>
    <property type="match status" value="1"/>
</dbReference>
<name>A0AAN6Y7A1_9PEZI</name>
<dbReference type="SUPFAM" id="SSF51556">
    <property type="entry name" value="Metallo-dependent hydrolases"/>
    <property type="match status" value="1"/>
</dbReference>
<keyword evidence="3" id="KW-1185">Reference proteome</keyword>
<gene>
    <name evidence="2" type="ORF">QBC37DRAFT_473172</name>
</gene>
<evidence type="ECO:0000313" key="3">
    <source>
        <dbReference type="Proteomes" id="UP001301769"/>
    </source>
</evidence>
<accession>A0AAN6Y7A1</accession>
<reference evidence="2" key="1">
    <citation type="journal article" date="2023" name="Mol. Phylogenet. Evol.">
        <title>Genome-scale phylogeny and comparative genomics of the fungal order Sordariales.</title>
        <authorList>
            <person name="Hensen N."/>
            <person name="Bonometti L."/>
            <person name="Westerberg I."/>
            <person name="Brannstrom I.O."/>
            <person name="Guillou S."/>
            <person name="Cros-Aarteil S."/>
            <person name="Calhoun S."/>
            <person name="Haridas S."/>
            <person name="Kuo A."/>
            <person name="Mondo S."/>
            <person name="Pangilinan J."/>
            <person name="Riley R."/>
            <person name="LaButti K."/>
            <person name="Andreopoulos B."/>
            <person name="Lipzen A."/>
            <person name="Chen C."/>
            <person name="Yan M."/>
            <person name="Daum C."/>
            <person name="Ng V."/>
            <person name="Clum A."/>
            <person name="Steindorff A."/>
            <person name="Ohm R.A."/>
            <person name="Martin F."/>
            <person name="Silar P."/>
            <person name="Natvig D.O."/>
            <person name="Lalanne C."/>
            <person name="Gautier V."/>
            <person name="Ament-Velasquez S.L."/>
            <person name="Kruys A."/>
            <person name="Hutchinson M.I."/>
            <person name="Powell A.J."/>
            <person name="Barry K."/>
            <person name="Miller A.N."/>
            <person name="Grigoriev I.V."/>
            <person name="Debuchy R."/>
            <person name="Gladieux P."/>
            <person name="Hiltunen Thoren M."/>
            <person name="Johannesson H."/>
        </authorList>
    </citation>
    <scope>NUCLEOTIDE SEQUENCE</scope>
    <source>
        <strain evidence="2">PSN293</strain>
    </source>
</reference>
<dbReference type="InterPro" id="IPR013108">
    <property type="entry name" value="Amidohydro_3"/>
</dbReference>
<dbReference type="InterPro" id="IPR032466">
    <property type="entry name" value="Metal_Hydrolase"/>
</dbReference>
<organism evidence="2 3">
    <name type="scientific">Rhypophila decipiens</name>
    <dbReference type="NCBI Taxonomy" id="261697"/>
    <lineage>
        <taxon>Eukaryota</taxon>
        <taxon>Fungi</taxon>
        <taxon>Dikarya</taxon>
        <taxon>Ascomycota</taxon>
        <taxon>Pezizomycotina</taxon>
        <taxon>Sordariomycetes</taxon>
        <taxon>Sordariomycetidae</taxon>
        <taxon>Sordariales</taxon>
        <taxon>Naviculisporaceae</taxon>
        <taxon>Rhypophila</taxon>
    </lineage>
</organism>
<dbReference type="Gene3D" id="3.20.20.140">
    <property type="entry name" value="Metal-dependent hydrolases"/>
    <property type="match status" value="1"/>
</dbReference>
<dbReference type="AlphaFoldDB" id="A0AAN6Y7A1"/>
<protein>
    <submittedName>
        <fullName evidence="2">Amidohydrolase family-domain-containing protein</fullName>
    </submittedName>
</protein>
<dbReference type="PANTHER" id="PTHR22642:SF21">
    <property type="entry name" value="PERIPLASMIC PROTEIN"/>
    <property type="match status" value="1"/>
</dbReference>
<reference evidence="2" key="2">
    <citation type="submission" date="2023-05" db="EMBL/GenBank/DDBJ databases">
        <authorList>
            <consortium name="Lawrence Berkeley National Laboratory"/>
            <person name="Steindorff A."/>
            <person name="Hensen N."/>
            <person name="Bonometti L."/>
            <person name="Westerberg I."/>
            <person name="Brannstrom I.O."/>
            <person name="Guillou S."/>
            <person name="Cros-Aarteil S."/>
            <person name="Calhoun S."/>
            <person name="Haridas S."/>
            <person name="Kuo A."/>
            <person name="Mondo S."/>
            <person name="Pangilinan J."/>
            <person name="Riley R."/>
            <person name="Labutti K."/>
            <person name="Andreopoulos B."/>
            <person name="Lipzen A."/>
            <person name="Chen C."/>
            <person name="Yanf M."/>
            <person name="Daum C."/>
            <person name="Ng V."/>
            <person name="Clum A."/>
            <person name="Ohm R."/>
            <person name="Martin F."/>
            <person name="Silar P."/>
            <person name="Natvig D."/>
            <person name="Lalanne C."/>
            <person name="Gautier V."/>
            <person name="Ament-Velasquez S.L."/>
            <person name="Kruys A."/>
            <person name="Hutchinson M.I."/>
            <person name="Powell A.J."/>
            <person name="Barry K."/>
            <person name="Miller A.N."/>
            <person name="Grigoriev I.V."/>
            <person name="Debuchy R."/>
            <person name="Gladieux P."/>
            <person name="Thoren M.H."/>
            <person name="Johannesson H."/>
        </authorList>
    </citation>
    <scope>NUCLEOTIDE SEQUENCE</scope>
    <source>
        <strain evidence="2">PSN293</strain>
    </source>
</reference>
<dbReference type="EMBL" id="MU858107">
    <property type="protein sequence ID" value="KAK4213521.1"/>
    <property type="molecule type" value="Genomic_DNA"/>
</dbReference>
<dbReference type="Gene3D" id="2.30.40.10">
    <property type="entry name" value="Urease, subunit C, domain 1"/>
    <property type="match status" value="1"/>
</dbReference>
<evidence type="ECO:0000259" key="1">
    <source>
        <dbReference type="Pfam" id="PF07969"/>
    </source>
</evidence>
<dbReference type="GO" id="GO:0016810">
    <property type="term" value="F:hydrolase activity, acting on carbon-nitrogen (but not peptide) bonds"/>
    <property type="evidence" value="ECO:0007669"/>
    <property type="project" value="InterPro"/>
</dbReference>
<dbReference type="SUPFAM" id="SSF51338">
    <property type="entry name" value="Composite domain of metallo-dependent hydrolases"/>
    <property type="match status" value="1"/>
</dbReference>
<evidence type="ECO:0000313" key="2">
    <source>
        <dbReference type="EMBL" id="KAK4213521.1"/>
    </source>
</evidence>
<sequence>MLRAAQNAMISYAGNHSGTEPLSHLPRSIRERARRESYQSGELRGSVILYNGKIHTMDTSNPLASVIAIKDGTIVYVGDSREEALRVGKLNPPPPAINLRGRFTLPGLVDCHNHIVLLGNRPGHHQPLEYALNITQLRSIYRTKAKAVPKGDFITTIGGFHPNQFTEQRLPTLTELDTAAPNHPVFISVGFSGPAVTNSLGKTYFSTVPPADLRPLILDNGTIASGLENGKALLFLRRRFLTFDARKRGVRDAMTYAASVGLTAHLDQGAFNATNTPNDWAANEDLYTFHNPWLAVYDDFANGISNFVPKIRLRINFLTQDSTTGVPTLAARLQNSFPFFGNDLIRTGGIGEFATDLSNYASGPVLDAAVDKIAAAGWRYETHSLSDNDAASIISSWEKLAQKYGEKFTKLRWVLAHVPKITPSLLQRLKSIGGGVNLSSWLYFAGTGNATNPAGPPFKTVLASGIPAAFGGDGAQIAPLSPWPQIYYAVTGKNARGEVVNPGETISREEALRLYTVKENWFLGGPDEGRVGVLEKGRWGDVIVLSDDYFKVSEERLKSLRSVLTVVGGIVVWEEK</sequence>
<dbReference type="Proteomes" id="UP001301769">
    <property type="component" value="Unassembled WGS sequence"/>
</dbReference>
<dbReference type="PANTHER" id="PTHR22642">
    <property type="entry name" value="IMIDAZOLONEPROPIONASE"/>
    <property type="match status" value="1"/>
</dbReference>
<proteinExistence type="predicted"/>
<dbReference type="InterPro" id="IPR011059">
    <property type="entry name" value="Metal-dep_hydrolase_composite"/>
</dbReference>